<keyword evidence="3" id="KW-0378">Hydrolase</keyword>
<gene>
    <name evidence="3" type="ORF">QQ91_0014015</name>
</gene>
<dbReference type="EMBL" id="JTHE03000079">
    <property type="protein sequence ID" value="MCM1983934.1"/>
    <property type="molecule type" value="Genomic_DNA"/>
</dbReference>
<evidence type="ECO:0000313" key="3">
    <source>
        <dbReference type="EMBL" id="MCM1983934.1"/>
    </source>
</evidence>
<reference evidence="3 4" key="1">
    <citation type="journal article" date="2015" name="Genome Announc.">
        <title>Draft Genome Sequence of Filamentous Marine Cyanobacterium Lyngbya confervoides Strain BDU141951.</title>
        <authorList>
            <person name="Chandrababunaidu M.M."/>
            <person name="Sen D."/>
            <person name="Tripathy S."/>
        </authorList>
    </citation>
    <scope>NUCLEOTIDE SEQUENCE [LARGE SCALE GENOMIC DNA]</scope>
    <source>
        <strain evidence="3 4">BDU141951</strain>
    </source>
</reference>
<dbReference type="Gene3D" id="3.40.710.10">
    <property type="entry name" value="DD-peptidase/beta-lactamase superfamily"/>
    <property type="match status" value="1"/>
</dbReference>
<dbReference type="Gene3D" id="2.60.40.3500">
    <property type="match status" value="1"/>
</dbReference>
<feature type="domain" description="AMIN" evidence="1">
    <location>
        <begin position="33"/>
        <end position="129"/>
    </location>
</feature>
<dbReference type="Proteomes" id="UP000031561">
    <property type="component" value="Unassembled WGS sequence"/>
</dbReference>
<dbReference type="InterPro" id="IPR045155">
    <property type="entry name" value="Beta-lactam_cat"/>
</dbReference>
<dbReference type="GO" id="GO:0016787">
    <property type="term" value="F:hydrolase activity"/>
    <property type="evidence" value="ECO:0007669"/>
    <property type="project" value="UniProtKB-KW"/>
</dbReference>
<dbReference type="InterPro" id="IPR021731">
    <property type="entry name" value="AMIN_dom"/>
</dbReference>
<keyword evidence="4" id="KW-1185">Reference proteome</keyword>
<dbReference type="RefSeq" id="WP_166275612.1">
    <property type="nucleotide sequence ID" value="NZ_JTHE03000079.1"/>
</dbReference>
<protein>
    <submittedName>
        <fullName evidence="3">Serine hydrolase</fullName>
    </submittedName>
</protein>
<dbReference type="SUPFAM" id="SSF56601">
    <property type="entry name" value="beta-lactamase/transpeptidase-like"/>
    <property type="match status" value="1"/>
</dbReference>
<dbReference type="PANTHER" id="PTHR35333:SF4">
    <property type="entry name" value="SLR0121 PROTEIN"/>
    <property type="match status" value="1"/>
</dbReference>
<accession>A0ABD4T5K0</accession>
<evidence type="ECO:0000259" key="2">
    <source>
        <dbReference type="Pfam" id="PF13354"/>
    </source>
</evidence>
<evidence type="ECO:0000259" key="1">
    <source>
        <dbReference type="Pfam" id="PF11741"/>
    </source>
</evidence>
<name>A0ABD4T5K0_9CYAN</name>
<sequence>MAWFKHRPWPLSLALLLVIGSGDPVEANRLTSWNYDGQRKILSVHADEEFSPQVRLIGSPTRLIVDLPGIKLGRLKTKRPVSLHHVKEVRSGQFNSQTTRLVVELNSGYGLDPKQIQVRATTRQKWSIQLPGPEPQKYLPDRPVDVAVPRVLPNFMSGGTIGGVLKAGDEMRWLTQRLAALHSQYAVVDPSVFVLNLNNGDYADLQGGAPFPAASVIKLPILIAYLQDLDAGKVSLDETLVMRPELVASGSGYMQDLPDWSRFSARYTLTQMIETSDNTATNMIIHRLGGPAYLNRRFQSWGLKDTQIRNWLPDLSGTNTVSSHDLATVLTKVVKGNLLSSQGRQRALYILKLTQTRSLLVPGIGRGASIAHKTGDIGFALGDAGIVFMPGGQDYVISVLLRRPYNDPRGRDYVQRVSKTVYAYFKGLNR</sequence>
<proteinExistence type="predicted"/>
<dbReference type="Pfam" id="PF11741">
    <property type="entry name" value="AMIN"/>
    <property type="match status" value="1"/>
</dbReference>
<dbReference type="InterPro" id="IPR012338">
    <property type="entry name" value="Beta-lactam/transpept-like"/>
</dbReference>
<dbReference type="Pfam" id="PF13354">
    <property type="entry name" value="Beta-lactamase2"/>
    <property type="match status" value="1"/>
</dbReference>
<feature type="domain" description="Beta-lactamase class A catalytic" evidence="2">
    <location>
        <begin position="191"/>
        <end position="400"/>
    </location>
</feature>
<dbReference type="AlphaFoldDB" id="A0ABD4T5K0"/>
<comment type="caution">
    <text evidence="3">The sequence shown here is derived from an EMBL/GenBank/DDBJ whole genome shotgun (WGS) entry which is preliminary data.</text>
</comment>
<dbReference type="PANTHER" id="PTHR35333">
    <property type="entry name" value="BETA-LACTAMASE"/>
    <property type="match status" value="1"/>
</dbReference>
<evidence type="ECO:0000313" key="4">
    <source>
        <dbReference type="Proteomes" id="UP000031561"/>
    </source>
</evidence>
<dbReference type="InterPro" id="IPR000871">
    <property type="entry name" value="Beta-lactam_class-A"/>
</dbReference>
<organism evidence="3 4">
    <name type="scientific">Lyngbya confervoides BDU141951</name>
    <dbReference type="NCBI Taxonomy" id="1574623"/>
    <lineage>
        <taxon>Bacteria</taxon>
        <taxon>Bacillati</taxon>
        <taxon>Cyanobacteriota</taxon>
        <taxon>Cyanophyceae</taxon>
        <taxon>Oscillatoriophycideae</taxon>
        <taxon>Oscillatoriales</taxon>
        <taxon>Microcoleaceae</taxon>
        <taxon>Lyngbya</taxon>
    </lineage>
</organism>